<sequence length="459" mass="48953">MKKILLVFSVGTAGLGILVLVGLSFIGITPAYIASAPAVATGIGAKLLCSSRYVSGFSKAQSFDDLVQYSGILDQLTITYDEEETRVSASFFGLGEKSSTFIPGVGCSVDYAGFDIRPELAALVPAPEINTSDSAISSAWPRNDEITTIDPQIQTLIDAIVSEDNAAGLNTRALLVAKGGKILGEAYAQGADASTPLLGWSMAKSLTAVMLASLEYRGLLDLAAPTSLGEWASDERAQIRVTDLLTMTDGLAFSEEYNPGDDATAMLFDSPSAADYVLAKPAAHQPGTRFNYSSGTANVLARLYENALGGPAEARADYEQNIAAVLGFQHAVFETDAAGGFVGSSYLYASARDWARLGQVMLNEGEINGVRLFSADWAAEATKQNTSSNQPAYGYQWWLNAGNKALRWPSLPSDSFAAMGNRQQLVMVIPSEDVVIVRLGWTAGRYPDDENFRRILEAL</sequence>
<gene>
    <name evidence="2" type="ORF">ABR85_11105</name>
</gene>
<evidence type="ECO:0000313" key="2">
    <source>
        <dbReference type="EMBL" id="KRO80583.1"/>
    </source>
</evidence>
<protein>
    <recommendedName>
        <fullName evidence="1">Beta-lactamase-related domain-containing protein</fullName>
    </recommendedName>
</protein>
<dbReference type="InterPro" id="IPR012338">
    <property type="entry name" value="Beta-lactam/transpept-like"/>
</dbReference>
<dbReference type="EMBL" id="LICD01000102">
    <property type="protein sequence ID" value="KRO80583.1"/>
    <property type="molecule type" value="Genomic_DNA"/>
</dbReference>
<evidence type="ECO:0000259" key="1">
    <source>
        <dbReference type="Pfam" id="PF00144"/>
    </source>
</evidence>
<dbReference type="PANTHER" id="PTHR43283">
    <property type="entry name" value="BETA-LACTAMASE-RELATED"/>
    <property type="match status" value="1"/>
</dbReference>
<reference evidence="2 3" key="1">
    <citation type="submission" date="2015-10" db="EMBL/GenBank/DDBJ databases">
        <title>Metagenome-Assembled Genomes uncover a global brackish microbiome.</title>
        <authorList>
            <person name="Hugerth L.W."/>
            <person name="Larsson J."/>
            <person name="Alneberg J."/>
            <person name="Lindh M.V."/>
            <person name="Legrand C."/>
            <person name="Pinhassi J."/>
            <person name="Andersson A.F."/>
        </authorList>
    </citation>
    <scope>NUCLEOTIDE SEQUENCE [LARGE SCALE GENOMIC DNA]</scope>
    <source>
        <strain evidence="2">BACL22 MAG-120619-bin3</strain>
    </source>
</reference>
<evidence type="ECO:0000313" key="3">
    <source>
        <dbReference type="Proteomes" id="UP000051242"/>
    </source>
</evidence>
<comment type="caution">
    <text evidence="2">The sequence shown here is derived from an EMBL/GenBank/DDBJ whole genome shotgun (WGS) entry which is preliminary data.</text>
</comment>
<dbReference type="Gene3D" id="3.40.710.10">
    <property type="entry name" value="DD-peptidase/beta-lactamase superfamily"/>
    <property type="match status" value="1"/>
</dbReference>
<dbReference type="SUPFAM" id="SSF56601">
    <property type="entry name" value="beta-lactamase/transpeptidase-like"/>
    <property type="match status" value="1"/>
</dbReference>
<dbReference type="Pfam" id="PF00144">
    <property type="entry name" value="Beta-lactamase"/>
    <property type="match status" value="1"/>
</dbReference>
<name>A0A0R2T0D1_9GAMM</name>
<dbReference type="InterPro" id="IPR050789">
    <property type="entry name" value="Diverse_Enzym_Activities"/>
</dbReference>
<proteinExistence type="predicted"/>
<feature type="domain" description="Beta-lactamase-related" evidence="1">
    <location>
        <begin position="158"/>
        <end position="449"/>
    </location>
</feature>
<accession>A0A0R2T0D1</accession>
<dbReference type="Proteomes" id="UP000051242">
    <property type="component" value="Unassembled WGS sequence"/>
</dbReference>
<dbReference type="InterPro" id="IPR001466">
    <property type="entry name" value="Beta-lactam-related"/>
</dbReference>
<dbReference type="PANTHER" id="PTHR43283:SF7">
    <property type="entry name" value="BETA-LACTAMASE-RELATED DOMAIN-CONTAINING PROTEIN"/>
    <property type="match status" value="1"/>
</dbReference>
<organism evidence="2 3">
    <name type="scientific">OM182 bacterium BACL3 MAG-120619-bin3</name>
    <dbReference type="NCBI Taxonomy" id="1655593"/>
    <lineage>
        <taxon>Bacteria</taxon>
        <taxon>Pseudomonadati</taxon>
        <taxon>Pseudomonadota</taxon>
        <taxon>Gammaproteobacteria</taxon>
        <taxon>OMG group</taxon>
        <taxon>OM182 clade</taxon>
    </lineage>
</organism>
<dbReference type="AlphaFoldDB" id="A0A0R2T0D1"/>